<comment type="caution">
    <text evidence="7">The sequence shown here is derived from an EMBL/GenBank/DDBJ whole genome shotgun (WGS) entry which is preliminary data.</text>
</comment>
<protein>
    <recommendedName>
        <fullName evidence="8">Flippase-like domain-containing protein</fullName>
    </recommendedName>
</protein>
<gene>
    <name evidence="7" type="ORF">ENU66_02295</name>
</gene>
<evidence type="ECO:0000256" key="4">
    <source>
        <dbReference type="ARBA" id="ARBA00022989"/>
    </source>
</evidence>
<keyword evidence="3 6" id="KW-0812">Transmembrane</keyword>
<reference evidence="7" key="1">
    <citation type="journal article" date="2020" name="mSystems">
        <title>Genome- and Community-Level Interaction Insights into Carbon Utilization and Element Cycling Functions of Hydrothermarchaeota in Hydrothermal Sediment.</title>
        <authorList>
            <person name="Zhou Z."/>
            <person name="Liu Y."/>
            <person name="Xu W."/>
            <person name="Pan J."/>
            <person name="Luo Z.H."/>
            <person name="Li M."/>
        </authorList>
    </citation>
    <scope>NUCLEOTIDE SEQUENCE [LARGE SCALE GENOMIC DNA]</scope>
    <source>
        <strain evidence="7">SpSt-69</strain>
    </source>
</reference>
<keyword evidence="2" id="KW-1003">Cell membrane</keyword>
<feature type="transmembrane region" description="Helical" evidence="6">
    <location>
        <begin position="237"/>
        <end position="261"/>
    </location>
</feature>
<organism evidence="7">
    <name type="scientific">candidate division WOR-3 bacterium</name>
    <dbReference type="NCBI Taxonomy" id="2052148"/>
    <lineage>
        <taxon>Bacteria</taxon>
        <taxon>Bacteria division WOR-3</taxon>
    </lineage>
</organism>
<feature type="transmembrane region" description="Helical" evidence="6">
    <location>
        <begin position="196"/>
        <end position="217"/>
    </location>
</feature>
<evidence type="ECO:0000313" key="7">
    <source>
        <dbReference type="EMBL" id="HGL17152.1"/>
    </source>
</evidence>
<feature type="transmembrane region" description="Helical" evidence="6">
    <location>
        <begin position="148"/>
        <end position="175"/>
    </location>
</feature>
<comment type="subcellular location">
    <subcellularLocation>
        <location evidence="1">Cell membrane</location>
        <topology evidence="1">Multi-pass membrane protein</topology>
    </subcellularLocation>
</comment>
<feature type="transmembrane region" description="Helical" evidence="6">
    <location>
        <begin position="273"/>
        <end position="296"/>
    </location>
</feature>
<sequence length="309" mass="35308">MQLKKLLWNILQLMVVLVLFYYVVSPLVKNAKAFRETFLSLNFLFLAGGVIFLSLVIFCYPFVWRYILKGFGVEIQPSMAVISWIYSNIGKYMPGKIWQFVGRVALTKDVIPEITLTTVFLEVIISSSSAVMVFFARFFLKGGLPQLWAVYALILFAVLLLLQHPVVLRFFLRIFAKIRKKNYDLSKVRIPLKRNLLVFLWYFTLWIATGVSFWIMIQGSNIKISLFDSVTTYPISWILGYLALVAPAGFGVRESVLMTLLKTSYPVEVASAFSLLTRIALIFTDFLLFFITMLVLGNPLVGNKGEDIK</sequence>
<accession>A0A7V3ZWV9</accession>
<feature type="transmembrane region" description="Helical" evidence="6">
    <location>
        <begin position="114"/>
        <end position="136"/>
    </location>
</feature>
<name>A0A7V3ZWV9_UNCW3</name>
<evidence type="ECO:0000256" key="6">
    <source>
        <dbReference type="SAM" id="Phobius"/>
    </source>
</evidence>
<dbReference type="Pfam" id="PF03706">
    <property type="entry name" value="LPG_synthase_TM"/>
    <property type="match status" value="1"/>
</dbReference>
<feature type="transmembrane region" description="Helical" evidence="6">
    <location>
        <begin position="40"/>
        <end position="63"/>
    </location>
</feature>
<feature type="transmembrane region" description="Helical" evidence="6">
    <location>
        <begin position="6"/>
        <end position="28"/>
    </location>
</feature>
<evidence type="ECO:0000256" key="3">
    <source>
        <dbReference type="ARBA" id="ARBA00022692"/>
    </source>
</evidence>
<evidence type="ECO:0000256" key="2">
    <source>
        <dbReference type="ARBA" id="ARBA00022475"/>
    </source>
</evidence>
<evidence type="ECO:0008006" key="8">
    <source>
        <dbReference type="Google" id="ProtNLM"/>
    </source>
</evidence>
<dbReference type="EMBL" id="DTDJ01000021">
    <property type="protein sequence ID" value="HGL17152.1"/>
    <property type="molecule type" value="Genomic_DNA"/>
</dbReference>
<dbReference type="GO" id="GO:0005886">
    <property type="term" value="C:plasma membrane"/>
    <property type="evidence" value="ECO:0007669"/>
    <property type="project" value="UniProtKB-SubCell"/>
</dbReference>
<evidence type="ECO:0000256" key="1">
    <source>
        <dbReference type="ARBA" id="ARBA00004651"/>
    </source>
</evidence>
<proteinExistence type="predicted"/>
<evidence type="ECO:0000256" key="5">
    <source>
        <dbReference type="ARBA" id="ARBA00023136"/>
    </source>
</evidence>
<dbReference type="InterPro" id="IPR022791">
    <property type="entry name" value="L-PG_synthase/AglD"/>
</dbReference>
<keyword evidence="5 6" id="KW-0472">Membrane</keyword>
<dbReference type="AlphaFoldDB" id="A0A7V3ZWV9"/>
<keyword evidence="4 6" id="KW-1133">Transmembrane helix</keyword>